<evidence type="ECO:0000313" key="3">
    <source>
        <dbReference type="Proteomes" id="UP000267821"/>
    </source>
</evidence>
<dbReference type="AlphaFoldDB" id="A0A3N4LU32"/>
<sequence length="112" mass="13341">MSCTVKNELREQQLREQQESRTVKDELRDQLQQFLEKHRIITGFTMNEKTWHFETNKYVFNPAVITSVVLKIVDKWVKQGIKKMEGIEMPEEEVVEMVRKLVDDDLAVRLGY</sequence>
<evidence type="ECO:0000256" key="1">
    <source>
        <dbReference type="SAM" id="MobiDB-lite"/>
    </source>
</evidence>
<organism evidence="2 3">
    <name type="scientific">Terfezia boudieri ATCC MYA-4762</name>
    <dbReference type="NCBI Taxonomy" id="1051890"/>
    <lineage>
        <taxon>Eukaryota</taxon>
        <taxon>Fungi</taxon>
        <taxon>Dikarya</taxon>
        <taxon>Ascomycota</taxon>
        <taxon>Pezizomycotina</taxon>
        <taxon>Pezizomycetes</taxon>
        <taxon>Pezizales</taxon>
        <taxon>Pezizaceae</taxon>
        <taxon>Terfezia</taxon>
    </lineage>
</organism>
<dbReference type="EMBL" id="ML121534">
    <property type="protein sequence ID" value="RPB26423.1"/>
    <property type="molecule type" value="Genomic_DNA"/>
</dbReference>
<gene>
    <name evidence="2" type="ORF">L211DRAFT_847073</name>
</gene>
<protein>
    <submittedName>
        <fullName evidence="2">Uncharacterized protein</fullName>
    </submittedName>
</protein>
<reference evidence="2 3" key="1">
    <citation type="journal article" date="2018" name="Nat. Ecol. Evol.">
        <title>Pezizomycetes genomes reveal the molecular basis of ectomycorrhizal truffle lifestyle.</title>
        <authorList>
            <person name="Murat C."/>
            <person name="Payen T."/>
            <person name="Noel B."/>
            <person name="Kuo A."/>
            <person name="Morin E."/>
            <person name="Chen J."/>
            <person name="Kohler A."/>
            <person name="Krizsan K."/>
            <person name="Balestrini R."/>
            <person name="Da Silva C."/>
            <person name="Montanini B."/>
            <person name="Hainaut M."/>
            <person name="Levati E."/>
            <person name="Barry K.W."/>
            <person name="Belfiori B."/>
            <person name="Cichocki N."/>
            <person name="Clum A."/>
            <person name="Dockter R.B."/>
            <person name="Fauchery L."/>
            <person name="Guy J."/>
            <person name="Iotti M."/>
            <person name="Le Tacon F."/>
            <person name="Lindquist E.A."/>
            <person name="Lipzen A."/>
            <person name="Malagnac F."/>
            <person name="Mello A."/>
            <person name="Molinier V."/>
            <person name="Miyauchi S."/>
            <person name="Poulain J."/>
            <person name="Riccioni C."/>
            <person name="Rubini A."/>
            <person name="Sitrit Y."/>
            <person name="Splivallo R."/>
            <person name="Traeger S."/>
            <person name="Wang M."/>
            <person name="Zifcakova L."/>
            <person name="Wipf D."/>
            <person name="Zambonelli A."/>
            <person name="Paolocci F."/>
            <person name="Nowrousian M."/>
            <person name="Ottonello S."/>
            <person name="Baldrian P."/>
            <person name="Spatafora J.W."/>
            <person name="Henrissat B."/>
            <person name="Nagy L.G."/>
            <person name="Aury J.M."/>
            <person name="Wincker P."/>
            <person name="Grigoriev I.V."/>
            <person name="Bonfante P."/>
            <person name="Martin F.M."/>
        </authorList>
    </citation>
    <scope>NUCLEOTIDE SEQUENCE [LARGE SCALE GENOMIC DNA]</scope>
    <source>
        <strain evidence="2 3">ATCC MYA-4762</strain>
    </source>
</reference>
<evidence type="ECO:0000313" key="2">
    <source>
        <dbReference type="EMBL" id="RPB26423.1"/>
    </source>
</evidence>
<feature type="region of interest" description="Disordered" evidence="1">
    <location>
        <begin position="1"/>
        <end position="22"/>
    </location>
</feature>
<name>A0A3N4LU32_9PEZI</name>
<feature type="compositionally biased region" description="Basic and acidic residues" evidence="1">
    <location>
        <begin position="7"/>
        <end position="22"/>
    </location>
</feature>
<proteinExistence type="predicted"/>
<keyword evidence="3" id="KW-1185">Reference proteome</keyword>
<accession>A0A3N4LU32</accession>
<dbReference type="Proteomes" id="UP000267821">
    <property type="component" value="Unassembled WGS sequence"/>
</dbReference>
<dbReference type="InParanoid" id="A0A3N4LU32"/>